<reference evidence="2 3" key="1">
    <citation type="submission" date="2013-11" db="EMBL/GenBank/DDBJ databases">
        <title>Genome sequencing of Stegodyphus mimosarum.</title>
        <authorList>
            <person name="Bechsgaard J."/>
        </authorList>
    </citation>
    <scope>NUCLEOTIDE SEQUENCE [LARGE SCALE GENOMIC DNA]</scope>
</reference>
<dbReference type="EMBL" id="KK112261">
    <property type="protein sequence ID" value="KFM57202.1"/>
    <property type="molecule type" value="Genomic_DNA"/>
</dbReference>
<evidence type="ECO:0000313" key="2">
    <source>
        <dbReference type="EMBL" id="KFM57202.1"/>
    </source>
</evidence>
<accession>A0A087SWG3</accession>
<dbReference type="AlphaFoldDB" id="A0A087SWG3"/>
<dbReference type="Gene3D" id="2.10.80.10">
    <property type="entry name" value="Lipase, subunit A"/>
    <property type="match status" value="1"/>
</dbReference>
<evidence type="ECO:0008006" key="4">
    <source>
        <dbReference type="Google" id="ProtNLM"/>
    </source>
</evidence>
<name>A0A087SWG3_STEMI</name>
<evidence type="ECO:0000313" key="3">
    <source>
        <dbReference type="Proteomes" id="UP000054359"/>
    </source>
</evidence>
<organism evidence="2 3">
    <name type="scientific">Stegodyphus mimosarum</name>
    <name type="common">African social velvet spider</name>
    <dbReference type="NCBI Taxonomy" id="407821"/>
    <lineage>
        <taxon>Eukaryota</taxon>
        <taxon>Metazoa</taxon>
        <taxon>Ecdysozoa</taxon>
        <taxon>Arthropoda</taxon>
        <taxon>Chelicerata</taxon>
        <taxon>Arachnida</taxon>
        <taxon>Araneae</taxon>
        <taxon>Araneomorphae</taxon>
        <taxon>Entelegynae</taxon>
        <taxon>Eresoidea</taxon>
        <taxon>Eresidae</taxon>
        <taxon>Stegodyphus</taxon>
    </lineage>
</organism>
<proteinExistence type="predicted"/>
<feature type="non-terminal residue" evidence="2">
    <location>
        <position position="77"/>
    </location>
</feature>
<sequence>MTCTMNNHGMALAFVIMILLLQVVSSKICGSNTDCSSSECCVQRDGATNCAPLAKKGGTCSGLLEIFPIHVQDCPCE</sequence>
<feature type="signal peptide" evidence="1">
    <location>
        <begin position="1"/>
        <end position="26"/>
    </location>
</feature>
<gene>
    <name evidence="2" type="ORF">X975_09799</name>
</gene>
<dbReference type="OrthoDB" id="10340148at2759"/>
<keyword evidence="1" id="KW-0732">Signal</keyword>
<protein>
    <recommendedName>
        <fullName evidence="4">Prokineticin domain-containing protein</fullName>
    </recommendedName>
</protein>
<keyword evidence="3" id="KW-1185">Reference proteome</keyword>
<evidence type="ECO:0000256" key="1">
    <source>
        <dbReference type="SAM" id="SignalP"/>
    </source>
</evidence>
<dbReference type="Proteomes" id="UP000054359">
    <property type="component" value="Unassembled WGS sequence"/>
</dbReference>
<feature type="chain" id="PRO_5001829175" description="Prokineticin domain-containing protein" evidence="1">
    <location>
        <begin position="27"/>
        <end position="77"/>
    </location>
</feature>